<sequence length="213" mass="24279">MLELLKELEFRIRKLEIIQNSIVRLGKVTNRYPDKNRVRVEFQGNDKIVSYELEVLHPKTKDDKFYFMPDIDEYVLCVFLPYAPSTGFVVGAYYDKNYTPPVSNNDEFYVKFSDGTEIFYDRKQHLLKATVKGDIDITAVSSHFTTITTHDGDITINGNVVINGNLQTNGNIQASQQIRDLDGVSGSLSDLRKVYNEHTHQNGDASKPPVQQV</sequence>
<name>A0A5A8F6F2_9BACT</name>
<dbReference type="InterPro" id="IPR037026">
    <property type="entry name" value="Vgr_OB-fold_dom_sf"/>
</dbReference>
<dbReference type="EMBL" id="VFJB01000009">
    <property type="protein sequence ID" value="KAA0257218.1"/>
    <property type="molecule type" value="Genomic_DNA"/>
</dbReference>
<dbReference type="OrthoDB" id="4931325at2"/>
<dbReference type="Gene3D" id="2.40.50.230">
    <property type="entry name" value="Gp5 N-terminal domain"/>
    <property type="match status" value="1"/>
</dbReference>
<evidence type="ECO:0000313" key="1">
    <source>
        <dbReference type="EMBL" id="KAA0257218.1"/>
    </source>
</evidence>
<gene>
    <name evidence="1" type="ORF">FHQ18_11680</name>
</gene>
<accession>A0A5A8F6F2</accession>
<protein>
    <submittedName>
        <fullName evidence="1">Phage baseplate assembly protein V</fullName>
    </submittedName>
</protein>
<dbReference type="Proteomes" id="UP000322876">
    <property type="component" value="Unassembled WGS sequence"/>
</dbReference>
<dbReference type="Gene3D" id="6.20.150.10">
    <property type="match status" value="1"/>
</dbReference>
<dbReference type="AlphaFoldDB" id="A0A5A8F6F2"/>
<dbReference type="RefSeq" id="WP_149267359.1">
    <property type="nucleotide sequence ID" value="NZ_VFJB01000009.1"/>
</dbReference>
<reference evidence="1 2" key="1">
    <citation type="submission" date="2019-06" db="EMBL/GenBank/DDBJ databases">
        <title>Genomic insights into carbon and energy metabolism of Deferribacter autotrophicus revealed new metabolic traits in the phylum Deferribacteres.</title>
        <authorList>
            <person name="Slobodkin A.I."/>
            <person name="Slobodkina G.B."/>
            <person name="Allioux M."/>
            <person name="Alain K."/>
            <person name="Jebbar M."/>
            <person name="Shadrin V."/>
            <person name="Kublanov I.V."/>
            <person name="Toshchakov S.V."/>
            <person name="Bonch-Osmolovskaya E.A."/>
        </authorList>
    </citation>
    <scope>NUCLEOTIDE SEQUENCE [LARGE SCALE GENOMIC DNA]</scope>
    <source>
        <strain evidence="1 2">SL50</strain>
    </source>
</reference>
<dbReference type="NCBIfam" id="TIGR01644">
    <property type="entry name" value="phage_P2_V"/>
    <property type="match status" value="1"/>
</dbReference>
<comment type="caution">
    <text evidence="1">The sequence shown here is derived from an EMBL/GenBank/DDBJ whole genome shotgun (WGS) entry which is preliminary data.</text>
</comment>
<organism evidence="1 2">
    <name type="scientific">Deferribacter autotrophicus</name>
    <dbReference type="NCBI Taxonomy" id="500465"/>
    <lineage>
        <taxon>Bacteria</taxon>
        <taxon>Pseudomonadati</taxon>
        <taxon>Deferribacterota</taxon>
        <taxon>Deferribacteres</taxon>
        <taxon>Deferribacterales</taxon>
        <taxon>Deferribacteraceae</taxon>
        <taxon>Deferribacter</taxon>
    </lineage>
</organism>
<evidence type="ECO:0000313" key="2">
    <source>
        <dbReference type="Proteomes" id="UP000322876"/>
    </source>
</evidence>
<dbReference type="InterPro" id="IPR013046">
    <property type="entry name" value="GpV/Gp45"/>
</dbReference>
<proteinExistence type="predicted"/>
<keyword evidence="2" id="KW-1185">Reference proteome</keyword>